<accession>M8CQZ4</accession>
<dbReference type="InterPro" id="IPR001810">
    <property type="entry name" value="F-box_dom"/>
</dbReference>
<dbReference type="SMART" id="SM00256">
    <property type="entry name" value="FBOX"/>
    <property type="match status" value="1"/>
</dbReference>
<dbReference type="EnsemblPlants" id="EMT29967">
    <property type="protein sequence ID" value="EMT29967"/>
    <property type="gene ID" value="F775_17780"/>
</dbReference>
<dbReference type="InterPro" id="IPR036047">
    <property type="entry name" value="F-box-like_dom_sf"/>
</dbReference>
<dbReference type="Pfam" id="PF00646">
    <property type="entry name" value="F-box"/>
    <property type="match status" value="1"/>
</dbReference>
<evidence type="ECO:0000313" key="1">
    <source>
        <dbReference type="EnsemblPlants" id="EMT29967"/>
    </source>
</evidence>
<dbReference type="SUPFAM" id="SSF81383">
    <property type="entry name" value="F-box domain"/>
    <property type="match status" value="1"/>
</dbReference>
<proteinExistence type="predicted"/>
<sequence>MATASRTGATRLHRSLSKEIMFFEILVRLPTKYLLRCRAVCRAWRRTTSKRRFLLAHHARQPALPIICSVQHGDGRYLSIQAFDHQAADAQIQPVARLDDTFSLAASCDGLLILSLGAMCNHVSVCNTVTRQHAPLRQLQGFTVMTLYPHRPTGEYRILLHMESIRVHMQPKSKIGCYVFVLGSDQPPRYIGEPEASFALCMGNPCLVRDSLHWFPPLQRGSESRVIFAYDTAAESFRQKGAPVVHANSYIFEVDDTLGIYSYDDDTEIVEILVLQNYENEVWNYKCQVKLPSAEIMGQLGSSTCFWNVSVVSRDGDFLLQVTYDRWLFCVDTEGKLVDSLHLDCKHTYACNLQLKQSLVPHNFFRH</sequence>
<reference evidence="1" key="1">
    <citation type="submission" date="2015-06" db="UniProtKB">
        <authorList>
            <consortium name="EnsemblPlants"/>
        </authorList>
    </citation>
    <scope>IDENTIFICATION</scope>
</reference>
<dbReference type="OMA" id="REVWACK"/>
<organism evidence="1">
    <name type="scientific">Aegilops tauschii</name>
    <name type="common">Tausch's goatgrass</name>
    <name type="synonym">Aegilops squarrosa</name>
    <dbReference type="NCBI Taxonomy" id="37682"/>
    <lineage>
        <taxon>Eukaryota</taxon>
        <taxon>Viridiplantae</taxon>
        <taxon>Streptophyta</taxon>
        <taxon>Embryophyta</taxon>
        <taxon>Tracheophyta</taxon>
        <taxon>Spermatophyta</taxon>
        <taxon>Magnoliopsida</taxon>
        <taxon>Liliopsida</taxon>
        <taxon>Poales</taxon>
        <taxon>Poaceae</taxon>
        <taxon>BOP clade</taxon>
        <taxon>Pooideae</taxon>
        <taxon>Triticodae</taxon>
        <taxon>Triticeae</taxon>
        <taxon>Triticinae</taxon>
        <taxon>Aegilops</taxon>
    </lineage>
</organism>
<dbReference type="AlphaFoldDB" id="M8CQZ4"/>
<name>M8CQZ4_AEGTA</name>
<protein>
    <submittedName>
        <fullName evidence="1">Uncharacterized protein</fullName>
    </submittedName>
</protein>
<dbReference type="PANTHER" id="PTHR31672:SF2">
    <property type="entry name" value="F-BOX DOMAIN-CONTAINING PROTEIN"/>
    <property type="match status" value="1"/>
</dbReference>
<dbReference type="InterPro" id="IPR050796">
    <property type="entry name" value="SCF_F-box_component"/>
</dbReference>
<dbReference type="Gene3D" id="1.20.1280.50">
    <property type="match status" value="1"/>
</dbReference>
<dbReference type="PANTHER" id="PTHR31672">
    <property type="entry name" value="BNACNNG10540D PROTEIN"/>
    <property type="match status" value="1"/>
</dbReference>